<dbReference type="InterPro" id="IPR050798">
    <property type="entry name" value="YhaM_exoribonuc/phosphodiest"/>
</dbReference>
<dbReference type="SMART" id="SM00471">
    <property type="entry name" value="HDc"/>
    <property type="match status" value="1"/>
</dbReference>
<evidence type="ECO:0000313" key="4">
    <source>
        <dbReference type="Proteomes" id="UP000175744"/>
    </source>
</evidence>
<dbReference type="GO" id="GO:0016787">
    <property type="term" value="F:hydrolase activity"/>
    <property type="evidence" value="ECO:0007669"/>
    <property type="project" value="UniProtKB-KW"/>
</dbReference>
<protein>
    <submittedName>
        <fullName evidence="3">3'-5' exoribonuclease YhaM</fullName>
        <ecNumber evidence="3">3.1.-.-</ecNumber>
    </submittedName>
</protein>
<reference evidence="3 4" key="1">
    <citation type="submission" date="2016-06" db="EMBL/GenBank/DDBJ databases">
        <title>Genome sequence of Clostridium acetireducens DSM 10703.</title>
        <authorList>
            <person name="Poehlein A."/>
            <person name="Fluechter S."/>
            <person name="Duerre P."/>
            <person name="Daniel R."/>
        </authorList>
    </citation>
    <scope>NUCLEOTIDE SEQUENCE [LARGE SCALE GENOMIC DNA]</scope>
    <source>
        <strain evidence="3 4">DSM 10703</strain>
    </source>
</reference>
<dbReference type="STRING" id="1121290.CLAOCE_05930"/>
<dbReference type="Proteomes" id="UP000175744">
    <property type="component" value="Unassembled WGS sequence"/>
</dbReference>
<organism evidence="3 4">
    <name type="scientific">Clostridium acetireducens DSM 10703</name>
    <dbReference type="NCBI Taxonomy" id="1121290"/>
    <lineage>
        <taxon>Bacteria</taxon>
        <taxon>Bacillati</taxon>
        <taxon>Bacillota</taxon>
        <taxon>Clostridia</taxon>
        <taxon>Eubacteriales</taxon>
        <taxon>Clostridiaceae</taxon>
        <taxon>Clostridium</taxon>
    </lineage>
</organism>
<keyword evidence="4" id="KW-1185">Reference proteome</keyword>
<dbReference type="Pfam" id="PF01966">
    <property type="entry name" value="HD"/>
    <property type="match status" value="1"/>
</dbReference>
<feature type="domain" description="HD" evidence="2">
    <location>
        <begin position="148"/>
        <end position="269"/>
    </location>
</feature>
<dbReference type="PROSITE" id="PS51831">
    <property type="entry name" value="HD"/>
    <property type="match status" value="1"/>
</dbReference>
<evidence type="ECO:0000313" key="3">
    <source>
        <dbReference type="EMBL" id="OFI07007.1"/>
    </source>
</evidence>
<dbReference type="EMBL" id="LZFO01000006">
    <property type="protein sequence ID" value="OFI07007.1"/>
    <property type="molecule type" value="Genomic_DNA"/>
</dbReference>
<dbReference type="NCBIfam" id="TIGR00277">
    <property type="entry name" value="HDIG"/>
    <property type="match status" value="1"/>
</dbReference>
<keyword evidence="1 3" id="KW-0378">Hydrolase</keyword>
<dbReference type="PANTHER" id="PTHR37294:SF1">
    <property type="entry name" value="3'-5' EXORIBONUCLEASE YHAM"/>
    <property type="match status" value="1"/>
</dbReference>
<dbReference type="CDD" id="cd00077">
    <property type="entry name" value="HDc"/>
    <property type="match status" value="1"/>
</dbReference>
<gene>
    <name evidence="3" type="primary">yhaM</name>
    <name evidence="3" type="ORF">CLOACE_05930</name>
</gene>
<comment type="caution">
    <text evidence="3">The sequence shown here is derived from an EMBL/GenBank/DDBJ whole genome shotgun (WGS) entry which is preliminary data.</text>
</comment>
<dbReference type="SUPFAM" id="SSF109604">
    <property type="entry name" value="HD-domain/PDEase-like"/>
    <property type="match status" value="1"/>
</dbReference>
<dbReference type="Gene3D" id="1.10.3210.10">
    <property type="entry name" value="Hypothetical protein af1432"/>
    <property type="match status" value="1"/>
</dbReference>
<evidence type="ECO:0000256" key="1">
    <source>
        <dbReference type="ARBA" id="ARBA00022801"/>
    </source>
</evidence>
<dbReference type="AlphaFoldDB" id="A0A1E8F0P0"/>
<dbReference type="OrthoDB" id="9778453at2"/>
<dbReference type="InterPro" id="IPR006674">
    <property type="entry name" value="HD_domain"/>
</dbReference>
<dbReference type="EC" id="3.1.-.-" evidence="3"/>
<dbReference type="GO" id="GO:0031125">
    <property type="term" value="P:rRNA 3'-end processing"/>
    <property type="evidence" value="ECO:0007669"/>
    <property type="project" value="TreeGrafter"/>
</dbReference>
<dbReference type="InterPro" id="IPR006675">
    <property type="entry name" value="HDIG_dom"/>
</dbReference>
<dbReference type="InterPro" id="IPR003607">
    <property type="entry name" value="HD/PDEase_dom"/>
</dbReference>
<dbReference type="PATRIC" id="fig|1121290.3.peg.604"/>
<dbReference type="RefSeq" id="WP_070109555.1">
    <property type="nucleotide sequence ID" value="NZ_LZFO01000006.1"/>
</dbReference>
<name>A0A1E8F0P0_9CLOT</name>
<sequence length="298" mass="34813">MKKLYVKALKYGDRVKENFMVMKKLYKNESKTVIFIGDKTGDIKAYVNDELDVINVGDVINVVGILSNVLEIEKYEKVKNFDIEEYLPYVERPIEEIMNEIESISKKEFKTKECIELNNYFFKDRKFLDKFKKGIGGVSQHHNYIGGLAEHTLNVMYLSKVLAYRYNCNNREIAILGAKLHDIGKTEEYFTEGPFSFTLRGEMEGHIVIGVTMLEEAFNANPELYSYDFKERIKGCIVQHHGKLEYGSPKKPNTEEAYIVHYADALDAFFNKIWQIKKDLQPNTWSNYERRIEGKIYI</sequence>
<dbReference type="PANTHER" id="PTHR37294">
    <property type="entry name" value="3'-5' EXORIBONUCLEASE YHAM"/>
    <property type="match status" value="1"/>
</dbReference>
<proteinExistence type="predicted"/>
<accession>A0A1E8F0P0</accession>
<evidence type="ECO:0000259" key="2">
    <source>
        <dbReference type="PROSITE" id="PS51831"/>
    </source>
</evidence>